<accession>A0A1C5A4Z7</accession>
<gene>
    <name evidence="2" type="ORF">GA0070618_6321</name>
</gene>
<reference evidence="3" key="1">
    <citation type="submission" date="2016-06" db="EMBL/GenBank/DDBJ databases">
        <authorList>
            <person name="Varghese N."/>
            <person name="Submissions Spin"/>
        </authorList>
    </citation>
    <scope>NUCLEOTIDE SEQUENCE [LARGE SCALE GENOMIC DNA]</scope>
    <source>
        <strain evidence="3">DSM 43816</strain>
    </source>
</reference>
<dbReference type="InParanoid" id="A0A1C5A4Z7"/>
<dbReference type="Proteomes" id="UP000198253">
    <property type="component" value="Chromosome I"/>
</dbReference>
<evidence type="ECO:0008006" key="4">
    <source>
        <dbReference type="Google" id="ProtNLM"/>
    </source>
</evidence>
<keyword evidence="3" id="KW-1185">Reference proteome</keyword>
<dbReference type="EMBL" id="LT607413">
    <property type="protein sequence ID" value="SCF40302.1"/>
    <property type="molecule type" value="Genomic_DNA"/>
</dbReference>
<dbReference type="AlphaFoldDB" id="A0A1C5A4Z7"/>
<evidence type="ECO:0000256" key="1">
    <source>
        <dbReference type="SAM" id="MobiDB-lite"/>
    </source>
</evidence>
<evidence type="ECO:0000313" key="2">
    <source>
        <dbReference type="EMBL" id="SCF40302.1"/>
    </source>
</evidence>
<organism evidence="2 3">
    <name type="scientific">Micromonospora echinospora</name>
    <name type="common">Micromonospora purpurea</name>
    <dbReference type="NCBI Taxonomy" id="1877"/>
    <lineage>
        <taxon>Bacteria</taxon>
        <taxon>Bacillati</taxon>
        <taxon>Actinomycetota</taxon>
        <taxon>Actinomycetes</taxon>
        <taxon>Micromonosporales</taxon>
        <taxon>Micromonosporaceae</taxon>
        <taxon>Micromonospora</taxon>
    </lineage>
</organism>
<evidence type="ECO:0000313" key="3">
    <source>
        <dbReference type="Proteomes" id="UP000198253"/>
    </source>
</evidence>
<feature type="region of interest" description="Disordered" evidence="1">
    <location>
        <begin position="1"/>
        <end position="45"/>
    </location>
</feature>
<protein>
    <recommendedName>
        <fullName evidence="4">Transposase</fullName>
    </recommendedName>
</protein>
<proteinExistence type="predicted"/>
<sequence>MYSSQPAGARKRNPVTSETGARKVRRARPRCSTVCPGRTGSTESGQVIGTEHAFRPTTSTVHPESGSRTVEIGTADGANRTIDARTMLAAVRKEMWRMEVENEILRRAAAHFARENVFP</sequence>
<name>A0A1C5A4Z7_MICEC</name>